<dbReference type="SUPFAM" id="SSF56059">
    <property type="entry name" value="Glutathione synthetase ATP-binding domain-like"/>
    <property type="match status" value="1"/>
</dbReference>
<dbReference type="Gene3D" id="3.30.470.20">
    <property type="entry name" value="ATP-grasp fold, B domain"/>
    <property type="match status" value="1"/>
</dbReference>
<dbReference type="Proteomes" id="UP001596028">
    <property type="component" value="Unassembled WGS sequence"/>
</dbReference>
<proteinExistence type="predicted"/>
<dbReference type="PANTHER" id="PTHR43245">
    <property type="entry name" value="BIFUNCTIONAL POLYMYXIN RESISTANCE PROTEIN ARNA"/>
    <property type="match status" value="1"/>
</dbReference>
<keyword evidence="1" id="KW-0067">ATP-binding</keyword>
<evidence type="ECO:0000313" key="4">
    <source>
        <dbReference type="Proteomes" id="UP001596028"/>
    </source>
</evidence>
<organism evidence="3 4">
    <name type="scientific">Cohnella hongkongensis</name>
    <dbReference type="NCBI Taxonomy" id="178337"/>
    <lineage>
        <taxon>Bacteria</taxon>
        <taxon>Bacillati</taxon>
        <taxon>Bacillota</taxon>
        <taxon>Bacilli</taxon>
        <taxon>Bacillales</taxon>
        <taxon>Paenibacillaceae</taxon>
        <taxon>Cohnella</taxon>
    </lineage>
</organism>
<name>A0ABV9FHL1_9BACL</name>
<sequence length="631" mass="71742">MYRNRRVFVSGGAGVIGTALVSKLLEAGAIVMVGDLKAPPAVWKDSVRYWRGDLNRITYDELSDFAPEYYFHLAATFERSTETYEFWQENDRHNTRLSHHLIDLMKDMPSLRKVIFASSYLIYDPALYQFEEPASSPSALKESDPIRPRNLCGMAKLQHEMELRFLSEFKPNLQTVSARIYRVYGKNSRDIVSRWIQSLLRGETIRVFRKEGRFDYIYAEDVAEGLYRLAMAEYSGVVNLGNGRAREVRELLDLLKAHFPEMEAVDEESDIPFEASEADMTRFYEWTGWRPEHDLENVIPELIAHYRQVRTAEPADAEAANVLVTSLSRKVPLVKCLRQANERLGGRRLIYGADSNPEAIGRHFVDGFWPMPRLDQLPLTELVSYCRKHGIRSIIPTRDGELAYFAAAKPALAEAGIAVMVSSEQTIKRCADKLAFYEYGAEHGFPVIPTAAQYAAEMGDRVVAKPRYGAGARTMALDVSPEDAVRQAERIPEPIYQPYVPGREVSADLYVDQAGRCRGVVLRYREIVIDGESQSTVTFRDESIERLCSDLAEKLGIYGHAVMQLMVDDSGRPHIIECNARFGGASRLSLEAGLDSFRWFLMEGEGQPLDEPFVRLGRERRMIRFPEDVFQ</sequence>
<dbReference type="InterPro" id="IPR001509">
    <property type="entry name" value="Epimerase_deHydtase"/>
</dbReference>
<dbReference type="SUPFAM" id="SSF51735">
    <property type="entry name" value="NAD(P)-binding Rossmann-fold domains"/>
    <property type="match status" value="1"/>
</dbReference>
<dbReference type="PROSITE" id="PS50975">
    <property type="entry name" value="ATP_GRASP"/>
    <property type="match status" value="1"/>
</dbReference>
<dbReference type="Pfam" id="PF01370">
    <property type="entry name" value="Epimerase"/>
    <property type="match status" value="1"/>
</dbReference>
<dbReference type="Gene3D" id="3.40.50.720">
    <property type="entry name" value="NAD(P)-binding Rossmann-like Domain"/>
    <property type="match status" value="1"/>
</dbReference>
<reference evidence="4" key="1">
    <citation type="journal article" date="2019" name="Int. J. Syst. Evol. Microbiol.">
        <title>The Global Catalogue of Microorganisms (GCM) 10K type strain sequencing project: providing services to taxonomists for standard genome sequencing and annotation.</title>
        <authorList>
            <consortium name="The Broad Institute Genomics Platform"/>
            <consortium name="The Broad Institute Genome Sequencing Center for Infectious Disease"/>
            <person name="Wu L."/>
            <person name="Ma J."/>
        </authorList>
    </citation>
    <scope>NUCLEOTIDE SEQUENCE [LARGE SCALE GENOMIC DNA]</scope>
    <source>
        <strain evidence="4">CCUG 49571</strain>
    </source>
</reference>
<dbReference type="Pfam" id="PF02655">
    <property type="entry name" value="ATP-grasp_3"/>
    <property type="match status" value="1"/>
</dbReference>
<dbReference type="EMBL" id="JBHSEP010000011">
    <property type="protein sequence ID" value="MFC4599649.1"/>
    <property type="molecule type" value="Genomic_DNA"/>
</dbReference>
<keyword evidence="4" id="KW-1185">Reference proteome</keyword>
<evidence type="ECO:0000313" key="3">
    <source>
        <dbReference type="EMBL" id="MFC4599649.1"/>
    </source>
</evidence>
<dbReference type="InterPro" id="IPR011761">
    <property type="entry name" value="ATP-grasp"/>
</dbReference>
<evidence type="ECO:0000256" key="1">
    <source>
        <dbReference type="PROSITE-ProRule" id="PRU00409"/>
    </source>
</evidence>
<dbReference type="InterPro" id="IPR050177">
    <property type="entry name" value="Lipid_A_modif_metabolic_enz"/>
</dbReference>
<comment type="caution">
    <text evidence="3">The sequence shown here is derived from an EMBL/GenBank/DDBJ whole genome shotgun (WGS) entry which is preliminary data.</text>
</comment>
<dbReference type="Gene3D" id="3.40.50.20">
    <property type="match status" value="1"/>
</dbReference>
<dbReference type="InterPro" id="IPR013815">
    <property type="entry name" value="ATP_grasp_subdomain_1"/>
</dbReference>
<gene>
    <name evidence="3" type="ORF">ACFO3S_15460</name>
</gene>
<dbReference type="RefSeq" id="WP_378097849.1">
    <property type="nucleotide sequence ID" value="NZ_JBHSEP010000011.1"/>
</dbReference>
<dbReference type="InterPro" id="IPR048764">
    <property type="entry name" value="PylC_N"/>
</dbReference>
<evidence type="ECO:0000259" key="2">
    <source>
        <dbReference type="PROSITE" id="PS50975"/>
    </source>
</evidence>
<dbReference type="InterPro" id="IPR036291">
    <property type="entry name" value="NAD(P)-bd_dom_sf"/>
</dbReference>
<protein>
    <submittedName>
        <fullName evidence="3">NAD-dependent epimerase/dehydratase family protein</fullName>
    </submittedName>
</protein>
<dbReference type="Gene3D" id="3.30.1490.20">
    <property type="entry name" value="ATP-grasp fold, A domain"/>
    <property type="match status" value="1"/>
</dbReference>
<dbReference type="Pfam" id="PF21360">
    <property type="entry name" value="PylC-like_N"/>
    <property type="match status" value="1"/>
</dbReference>
<keyword evidence="1" id="KW-0547">Nucleotide-binding</keyword>
<feature type="domain" description="ATP-grasp" evidence="2">
    <location>
        <begin position="409"/>
        <end position="605"/>
    </location>
</feature>
<accession>A0ABV9FHL1</accession>
<dbReference type="InterPro" id="IPR003806">
    <property type="entry name" value="ATP-grasp_PylC-type"/>
</dbReference>